<keyword evidence="4" id="KW-1185">Reference proteome</keyword>
<dbReference type="EnsemblMetazoa" id="AMAM005731-RA">
    <property type="protein sequence ID" value="AMAM005731-PA"/>
    <property type="gene ID" value="AMAM005731"/>
</dbReference>
<dbReference type="GO" id="GO:0005667">
    <property type="term" value="C:transcription regulator complex"/>
    <property type="evidence" value="ECO:0007669"/>
    <property type="project" value="TreeGrafter"/>
</dbReference>
<evidence type="ECO:0000259" key="2">
    <source>
        <dbReference type="PROSITE" id="PS51029"/>
    </source>
</evidence>
<reference evidence="3" key="2">
    <citation type="submission" date="2020-05" db="UniProtKB">
        <authorList>
            <consortium name="EnsemblMetazoa"/>
        </authorList>
    </citation>
    <scope>IDENTIFICATION</scope>
    <source>
        <strain evidence="3">maculatus3</strain>
    </source>
</reference>
<proteinExistence type="predicted"/>
<dbReference type="Proteomes" id="UP000075901">
    <property type="component" value="Unassembled WGS sequence"/>
</dbReference>
<evidence type="ECO:0000256" key="1">
    <source>
        <dbReference type="SAM" id="MobiDB-lite"/>
    </source>
</evidence>
<dbReference type="GO" id="GO:0005634">
    <property type="term" value="C:nucleus"/>
    <property type="evidence" value="ECO:0007669"/>
    <property type="project" value="TreeGrafter"/>
</dbReference>
<dbReference type="InterPro" id="IPR039353">
    <property type="entry name" value="TF_Adf1"/>
</dbReference>
<dbReference type="AlphaFoldDB" id="A0A182SFF8"/>
<dbReference type="PROSITE" id="PS51029">
    <property type="entry name" value="MADF"/>
    <property type="match status" value="1"/>
</dbReference>
<feature type="compositionally biased region" description="Polar residues" evidence="1">
    <location>
        <begin position="179"/>
        <end position="195"/>
    </location>
</feature>
<evidence type="ECO:0000313" key="4">
    <source>
        <dbReference type="Proteomes" id="UP000075901"/>
    </source>
</evidence>
<dbReference type="PANTHER" id="PTHR12243:SF69">
    <property type="entry name" value="SI:CH73-59F11.3"/>
    <property type="match status" value="1"/>
</dbReference>
<feature type="region of interest" description="Disordered" evidence="1">
    <location>
        <begin position="127"/>
        <end position="201"/>
    </location>
</feature>
<protein>
    <submittedName>
        <fullName evidence="3">MADF domain-containing protein</fullName>
    </submittedName>
</protein>
<sequence>MLGKRPYKHSVIMGMQNTLHFISEIKLHRCLWDPTHEEYKNKVARDNAWEALSICMGHNADDLVAKWQSLRSTLRRYKSGIRRRAQESGDADKLQVVTWPYYSAMSFVSSTEDDDLRVISLPAKMVPEKPKLPSSATRPQPKPKPIQHSSASQEAPPKIPTKKPTSSPDLVKKRKLLELSSSPSVAGQTAPTTSRKIPKEPEFVAIKVEAIDPSLPVEQTFNNETLSCNMLNAQDEDD</sequence>
<dbReference type="SMART" id="SM00595">
    <property type="entry name" value="MADF"/>
    <property type="match status" value="1"/>
</dbReference>
<dbReference type="GO" id="GO:0006357">
    <property type="term" value="P:regulation of transcription by RNA polymerase II"/>
    <property type="evidence" value="ECO:0007669"/>
    <property type="project" value="TreeGrafter"/>
</dbReference>
<feature type="domain" description="MADF" evidence="2">
    <location>
        <begin position="20"/>
        <end position="113"/>
    </location>
</feature>
<dbReference type="InterPro" id="IPR006578">
    <property type="entry name" value="MADF-dom"/>
</dbReference>
<dbReference type="Pfam" id="PF10545">
    <property type="entry name" value="MADF_DNA_bdg"/>
    <property type="match status" value="1"/>
</dbReference>
<name>A0A182SFF8_9DIPT</name>
<dbReference type="PANTHER" id="PTHR12243">
    <property type="entry name" value="MADF DOMAIN TRANSCRIPTION FACTOR"/>
    <property type="match status" value="1"/>
</dbReference>
<evidence type="ECO:0000313" key="3">
    <source>
        <dbReference type="EnsemblMetazoa" id="AMAM005731-PA"/>
    </source>
</evidence>
<organism evidence="3 4">
    <name type="scientific">Anopheles maculatus</name>
    <dbReference type="NCBI Taxonomy" id="74869"/>
    <lineage>
        <taxon>Eukaryota</taxon>
        <taxon>Metazoa</taxon>
        <taxon>Ecdysozoa</taxon>
        <taxon>Arthropoda</taxon>
        <taxon>Hexapoda</taxon>
        <taxon>Insecta</taxon>
        <taxon>Pterygota</taxon>
        <taxon>Neoptera</taxon>
        <taxon>Endopterygota</taxon>
        <taxon>Diptera</taxon>
        <taxon>Nematocera</taxon>
        <taxon>Culicoidea</taxon>
        <taxon>Culicidae</taxon>
        <taxon>Anophelinae</taxon>
        <taxon>Anopheles</taxon>
        <taxon>Anopheles maculatus group</taxon>
    </lineage>
</organism>
<accession>A0A182SFF8</accession>
<dbReference type="VEuPathDB" id="VectorBase:AMAM005731"/>
<reference evidence="4" key="1">
    <citation type="submission" date="2013-09" db="EMBL/GenBank/DDBJ databases">
        <title>The Genome Sequence of Anopheles maculatus species B.</title>
        <authorList>
            <consortium name="The Broad Institute Genomics Platform"/>
            <person name="Neafsey D.E."/>
            <person name="Besansky N."/>
            <person name="Howell P."/>
            <person name="Walton C."/>
            <person name="Young S.K."/>
            <person name="Zeng Q."/>
            <person name="Gargeya S."/>
            <person name="Fitzgerald M."/>
            <person name="Haas B."/>
            <person name="Abouelleil A."/>
            <person name="Allen A.W."/>
            <person name="Alvarado L."/>
            <person name="Arachchi H.M."/>
            <person name="Berlin A.M."/>
            <person name="Chapman S.B."/>
            <person name="Gainer-Dewar J."/>
            <person name="Goldberg J."/>
            <person name="Griggs A."/>
            <person name="Gujja S."/>
            <person name="Hansen M."/>
            <person name="Howarth C."/>
            <person name="Imamovic A."/>
            <person name="Ireland A."/>
            <person name="Larimer J."/>
            <person name="McCowan C."/>
            <person name="Murphy C."/>
            <person name="Pearson M."/>
            <person name="Poon T.W."/>
            <person name="Priest M."/>
            <person name="Roberts A."/>
            <person name="Saif S."/>
            <person name="Shea T."/>
            <person name="Sisk P."/>
            <person name="Sykes S."/>
            <person name="Wortman J."/>
            <person name="Nusbaum C."/>
            <person name="Birren B."/>
        </authorList>
    </citation>
    <scope>NUCLEOTIDE SEQUENCE [LARGE SCALE GENOMIC DNA]</scope>
    <source>
        <strain evidence="4">maculatus3</strain>
    </source>
</reference>